<keyword evidence="5 9" id="KW-1133">Transmembrane helix</keyword>
<keyword evidence="6 9" id="KW-0472">Membrane</keyword>
<keyword evidence="3" id="KW-0145">Chemotaxis</keyword>
<dbReference type="CDD" id="cd12914">
    <property type="entry name" value="PDC1_DGC_like"/>
    <property type="match status" value="1"/>
</dbReference>
<dbReference type="GO" id="GO:0007165">
    <property type="term" value="P:signal transduction"/>
    <property type="evidence" value="ECO:0007669"/>
    <property type="project" value="UniProtKB-KW"/>
</dbReference>
<sequence>MKKERLLSVFMCVFIVISIIFSVIFYSFFNHLFHNGGNPEQIILYSSIIFTIFNLIIIIILGITFFDFFMKSFAETDNLLYSISQGDLTKKVDLNRKGVVHSLYINLNNLIVKFRGLVAQIMTMIDKTINYTNDLNEDAENVKRYNKETTSVINHISKRMEEQMVFIKNAKDYSVDVISSAENIADRSETISKMTHANQKTINDSYKNFEDLILKMNESAKASMETIDRIKKLGEKTSTIQSIVDQVSEISEETNLLALNASIEAARAGESGKGFAVVAEEVKVLAESSSQQAKEIQSIVDGIKNEIIGISSRVEYETKSINEYIEVSKIAKEYLNKMHEDTKGTFTAFAEIGAEIEEQVNKVNKIGSIVENACETFESISASTQEVAASSQEQYSITENTVNRLGKLLDMNKQLENYISGFIKNYKIDEKTKKYINSGMESLKKLAKIPELQTMEYRKCTNILKEKIKNNSYFELIALMQKDGLRKAITLDYKEDQVYVNFAHRPYFKEAILGKEFMSEPYISVDTNNYCIAMSVPIRNEKGEILGILMADLVL</sequence>
<keyword evidence="12" id="KW-1185">Reference proteome</keyword>
<evidence type="ECO:0000256" key="8">
    <source>
        <dbReference type="PROSITE-ProRule" id="PRU00284"/>
    </source>
</evidence>
<dbReference type="PANTHER" id="PTHR32089:SF112">
    <property type="entry name" value="LYSOZYME-LIKE PROTEIN-RELATED"/>
    <property type="match status" value="1"/>
</dbReference>
<name>C6PVH7_9CLOT</name>
<keyword evidence="7 8" id="KW-0807">Transducer</keyword>
<feature type="transmembrane region" description="Helical" evidence="9">
    <location>
        <begin position="7"/>
        <end position="29"/>
    </location>
</feature>
<reference evidence="11 12" key="1">
    <citation type="submission" date="2009-06" db="EMBL/GenBank/DDBJ databases">
        <title>The draft genome of Clostridium carboxidivorans P7.</title>
        <authorList>
            <consortium name="US DOE Joint Genome Institute (JGI-PGF)"/>
            <person name="Lucas S."/>
            <person name="Copeland A."/>
            <person name="Lapidus A."/>
            <person name="Glavina del Rio T."/>
            <person name="Tice H."/>
            <person name="Bruce D."/>
            <person name="Goodwin L."/>
            <person name="Pitluck S."/>
            <person name="Larimer F."/>
            <person name="Land M.L."/>
            <person name="Hauser L."/>
            <person name="Hemme C.L."/>
        </authorList>
    </citation>
    <scope>NUCLEOTIDE SEQUENCE [LARGE SCALE GENOMIC DNA]</scope>
    <source>
        <strain evidence="11 12">P7</strain>
    </source>
</reference>
<protein>
    <submittedName>
        <fullName evidence="11">Methyl-accepting chemotaxis sensory transducer</fullName>
    </submittedName>
</protein>
<evidence type="ECO:0000259" key="10">
    <source>
        <dbReference type="PROSITE" id="PS50111"/>
    </source>
</evidence>
<dbReference type="AlphaFoldDB" id="C6PVH7"/>
<evidence type="ECO:0000256" key="7">
    <source>
        <dbReference type="ARBA" id="ARBA00023224"/>
    </source>
</evidence>
<dbReference type="OrthoDB" id="9816519at2"/>
<dbReference type="RefSeq" id="WP_007061679.1">
    <property type="nucleotide sequence ID" value="NZ_ACVI01000045.1"/>
</dbReference>
<comment type="caution">
    <text evidence="11">The sequence shown here is derived from an EMBL/GenBank/DDBJ whole genome shotgun (WGS) entry which is preliminary data.</text>
</comment>
<evidence type="ECO:0000256" key="6">
    <source>
        <dbReference type="ARBA" id="ARBA00023136"/>
    </source>
</evidence>
<dbReference type="PROSITE" id="PS50111">
    <property type="entry name" value="CHEMOTAXIS_TRANSDUC_2"/>
    <property type="match status" value="1"/>
</dbReference>
<dbReference type="Gene3D" id="3.30.450.20">
    <property type="entry name" value="PAS domain"/>
    <property type="match status" value="1"/>
</dbReference>
<dbReference type="PATRIC" id="fig|536227.13.peg.441"/>
<evidence type="ECO:0000256" key="3">
    <source>
        <dbReference type="ARBA" id="ARBA00022500"/>
    </source>
</evidence>
<keyword evidence="4 9" id="KW-0812">Transmembrane</keyword>
<dbReference type="Pfam" id="PF00015">
    <property type="entry name" value="MCPsignal"/>
    <property type="match status" value="1"/>
</dbReference>
<dbReference type="KEGG" id="cck:Ccar_02060"/>
<evidence type="ECO:0000256" key="5">
    <source>
        <dbReference type="ARBA" id="ARBA00022989"/>
    </source>
</evidence>
<dbReference type="InterPro" id="IPR029151">
    <property type="entry name" value="Sensor-like_sf"/>
</dbReference>
<dbReference type="Pfam" id="PF02743">
    <property type="entry name" value="dCache_1"/>
    <property type="match status" value="1"/>
</dbReference>
<evidence type="ECO:0000313" key="12">
    <source>
        <dbReference type="Proteomes" id="UP000004198"/>
    </source>
</evidence>
<dbReference type="SMART" id="SM00283">
    <property type="entry name" value="MA"/>
    <property type="match status" value="1"/>
</dbReference>
<accession>C6PVH7</accession>
<organism evidence="11 12">
    <name type="scientific">Clostridium carboxidivorans P7</name>
    <dbReference type="NCBI Taxonomy" id="536227"/>
    <lineage>
        <taxon>Bacteria</taxon>
        <taxon>Bacillati</taxon>
        <taxon>Bacillota</taxon>
        <taxon>Clostridia</taxon>
        <taxon>Eubacteriales</taxon>
        <taxon>Clostridiaceae</taxon>
        <taxon>Clostridium</taxon>
    </lineage>
</organism>
<dbReference type="EMBL" id="ACVI01000045">
    <property type="protein sequence ID" value="EET86742.1"/>
    <property type="molecule type" value="Genomic_DNA"/>
</dbReference>
<dbReference type="STRING" id="536227.Ccar_02060"/>
<feature type="domain" description="Methyl-accepting transducer" evidence="10">
    <location>
        <begin position="138"/>
        <end position="388"/>
    </location>
</feature>
<evidence type="ECO:0000256" key="4">
    <source>
        <dbReference type="ARBA" id="ARBA00022692"/>
    </source>
</evidence>
<proteinExistence type="predicted"/>
<evidence type="ECO:0000256" key="9">
    <source>
        <dbReference type="SAM" id="Phobius"/>
    </source>
</evidence>
<evidence type="ECO:0000256" key="2">
    <source>
        <dbReference type="ARBA" id="ARBA00022475"/>
    </source>
</evidence>
<dbReference type="InterPro" id="IPR033479">
    <property type="entry name" value="dCache_1"/>
</dbReference>
<dbReference type="Proteomes" id="UP000004198">
    <property type="component" value="Unassembled WGS sequence"/>
</dbReference>
<evidence type="ECO:0000313" key="11">
    <source>
        <dbReference type="EMBL" id="EET86742.1"/>
    </source>
</evidence>
<comment type="subcellular location">
    <subcellularLocation>
        <location evidence="1">Cell membrane</location>
        <topology evidence="1">Multi-pass membrane protein</topology>
    </subcellularLocation>
</comment>
<dbReference type="GO" id="GO:0005886">
    <property type="term" value="C:plasma membrane"/>
    <property type="evidence" value="ECO:0007669"/>
    <property type="project" value="UniProtKB-SubCell"/>
</dbReference>
<dbReference type="SUPFAM" id="SSF103190">
    <property type="entry name" value="Sensory domain-like"/>
    <property type="match status" value="1"/>
</dbReference>
<dbReference type="SUPFAM" id="SSF58104">
    <property type="entry name" value="Methyl-accepting chemotaxis protein (MCP) signaling domain"/>
    <property type="match status" value="1"/>
</dbReference>
<dbReference type="PANTHER" id="PTHR32089">
    <property type="entry name" value="METHYL-ACCEPTING CHEMOTAXIS PROTEIN MCPB"/>
    <property type="match status" value="1"/>
</dbReference>
<dbReference type="eggNOG" id="COG0840">
    <property type="taxonomic scope" value="Bacteria"/>
</dbReference>
<feature type="transmembrane region" description="Helical" evidence="9">
    <location>
        <begin position="41"/>
        <end position="66"/>
    </location>
</feature>
<dbReference type="Gene3D" id="1.10.287.950">
    <property type="entry name" value="Methyl-accepting chemotaxis protein"/>
    <property type="match status" value="1"/>
</dbReference>
<evidence type="ECO:0000256" key="1">
    <source>
        <dbReference type="ARBA" id="ARBA00004651"/>
    </source>
</evidence>
<dbReference type="GO" id="GO:0006935">
    <property type="term" value="P:chemotaxis"/>
    <property type="evidence" value="ECO:0007669"/>
    <property type="project" value="UniProtKB-KW"/>
</dbReference>
<dbReference type="InterPro" id="IPR004089">
    <property type="entry name" value="MCPsignal_dom"/>
</dbReference>
<gene>
    <name evidence="11" type="ORF">CcarbDRAFT_2794</name>
</gene>
<keyword evidence="2" id="KW-1003">Cell membrane</keyword>